<dbReference type="PANTHER" id="PTHR24365">
    <property type="entry name" value="TOLL-LIKE RECEPTOR"/>
    <property type="match status" value="1"/>
</dbReference>
<comment type="subcellular location">
    <subcellularLocation>
        <location evidence="1">Membrane</location>
    </subcellularLocation>
</comment>
<feature type="compositionally biased region" description="Polar residues" evidence="6">
    <location>
        <begin position="948"/>
        <end position="965"/>
    </location>
</feature>
<keyword evidence="3" id="KW-0732">Signal</keyword>
<evidence type="ECO:0000313" key="9">
    <source>
        <dbReference type="Proteomes" id="UP000242188"/>
    </source>
</evidence>
<evidence type="ECO:0000256" key="5">
    <source>
        <dbReference type="ARBA" id="ARBA00023136"/>
    </source>
</evidence>
<keyword evidence="5" id="KW-0472">Membrane</keyword>
<keyword evidence="2" id="KW-0812">Transmembrane</keyword>
<evidence type="ECO:0000256" key="1">
    <source>
        <dbReference type="ARBA" id="ARBA00004370"/>
    </source>
</evidence>
<keyword evidence="4" id="KW-1133">Transmembrane helix</keyword>
<sequence>MDLTLSDTISMWTPTGTYEIQLLYGDITKLRQEDSVNLIMVSAFPGDYAPMRGTVIGALKTELGMNVHQLSRSMELDLRRQFHCWLSQPLEGHLPYKRLLCFERTRGDCTIVEDIRQMFRVFVPVFNNKETTVITPLLATGHQNKSPEHVLSVMLHCAAQWIMAGLPLKCFKIVIYGSQNKSMSEIFSKIKDTYTKLSKKRMEKSLNLQTFDIFIMFQDADKHWCKKIEKTLRKKKSDIKICADVQIFKEDEVWQDQIFQKMSSCLKIIVVLTPLFVNSSECLEQFNMAMCCNRLRKGNILQPFYVLTVESMPVYITLVQYQDCRVRKEADSIETKIQDACSMLVERLSGQEEEMDEVKNNILDLPGPARTKQYDIFISYSHKNPDQAGDLLKELLGAKPEPKIFYDRSELTMGSMWQKTLYDSVDGARCVIALVSQTYVSSLICQEEYNIALLRHLIDPTKILFLPVCIEDLSSTPHAGFCKVDMVDGRGDNFAGAVDFILKMVINWLQTGEKGHFNVLEKELKGVNYKDIFETIRTRYVATNYKLHVKDFTIYRKSALPEVKASPEDQDKQECDVAIGFAGDATYCAMVLNHVLDNLHPELKVRFLWERNKSLLQDIDTARAIVLFLSEEFVSSEEHMQNLHLALCRQRLLKGRRVVHFVQTMDLPGEHSFLKLLPMAANFKDRIWYDYVKNRGGDKADKMRKYVISKVVDMSGTFSCSYNDYLAMVKVADDVMDEILRTDKEEASEQAEPMLLNLLKVKQELQEDTDSTDIHLIKVNELVLETKEGQSSQEIQNQKGSETTGNNPATTTGIVSKPTEDKSATTGTVSKPTENKSATTGTDSKPTEDKTATTGTVSKPTEDKSATTGTVSKPTEENSTTTETASKPTEDKTATTGTVSKPTEDKSVTTTETVPKPTDVVTSKVTEEQSVHSKPGPVEPDHSKPNGGPTTETQRSSESKNNTVLTPEKSETHTVQDKPKIEKTANNTKTSKSCQIL</sequence>
<accession>A0A210Q524</accession>
<dbReference type="InterPro" id="IPR000157">
    <property type="entry name" value="TIR_dom"/>
</dbReference>
<evidence type="ECO:0000256" key="6">
    <source>
        <dbReference type="SAM" id="MobiDB-lite"/>
    </source>
</evidence>
<feature type="domain" description="TIR" evidence="7">
    <location>
        <begin position="209"/>
        <end position="337"/>
    </location>
</feature>
<dbReference type="AlphaFoldDB" id="A0A210Q524"/>
<feature type="compositionally biased region" description="Basic and acidic residues" evidence="6">
    <location>
        <begin position="968"/>
        <end position="983"/>
    </location>
</feature>
<dbReference type="Proteomes" id="UP000242188">
    <property type="component" value="Unassembled WGS sequence"/>
</dbReference>
<proteinExistence type="predicted"/>
<evidence type="ECO:0000256" key="4">
    <source>
        <dbReference type="ARBA" id="ARBA00022989"/>
    </source>
</evidence>
<name>A0A210Q524_MIZYE</name>
<feature type="domain" description="TIR" evidence="7">
    <location>
        <begin position="372"/>
        <end position="509"/>
    </location>
</feature>
<evidence type="ECO:0000256" key="3">
    <source>
        <dbReference type="ARBA" id="ARBA00022729"/>
    </source>
</evidence>
<evidence type="ECO:0000259" key="7">
    <source>
        <dbReference type="PROSITE" id="PS50104"/>
    </source>
</evidence>
<dbReference type="PANTHER" id="PTHR24365:SF530">
    <property type="entry name" value="MSTPROX-RELATED"/>
    <property type="match status" value="1"/>
</dbReference>
<dbReference type="GO" id="GO:0005886">
    <property type="term" value="C:plasma membrane"/>
    <property type="evidence" value="ECO:0007669"/>
    <property type="project" value="TreeGrafter"/>
</dbReference>
<organism evidence="8 9">
    <name type="scientific">Mizuhopecten yessoensis</name>
    <name type="common">Japanese scallop</name>
    <name type="synonym">Patinopecten yessoensis</name>
    <dbReference type="NCBI Taxonomy" id="6573"/>
    <lineage>
        <taxon>Eukaryota</taxon>
        <taxon>Metazoa</taxon>
        <taxon>Spiralia</taxon>
        <taxon>Lophotrochozoa</taxon>
        <taxon>Mollusca</taxon>
        <taxon>Bivalvia</taxon>
        <taxon>Autobranchia</taxon>
        <taxon>Pteriomorphia</taxon>
        <taxon>Pectinida</taxon>
        <taxon>Pectinoidea</taxon>
        <taxon>Pectinidae</taxon>
        <taxon>Mizuhopecten</taxon>
    </lineage>
</organism>
<protein>
    <recommendedName>
        <fullName evidence="7">TIR domain-containing protein</fullName>
    </recommendedName>
</protein>
<evidence type="ECO:0000256" key="2">
    <source>
        <dbReference type="ARBA" id="ARBA00022692"/>
    </source>
</evidence>
<feature type="region of interest" description="Disordered" evidence="6">
    <location>
        <begin position="787"/>
        <end position="997"/>
    </location>
</feature>
<dbReference type="Pfam" id="PF13676">
    <property type="entry name" value="TIR_2"/>
    <property type="match status" value="2"/>
</dbReference>
<dbReference type="PROSITE" id="PS50104">
    <property type="entry name" value="TIR"/>
    <property type="match status" value="2"/>
</dbReference>
<keyword evidence="9" id="KW-1185">Reference proteome</keyword>
<reference evidence="8 9" key="1">
    <citation type="journal article" date="2017" name="Nat. Ecol. Evol.">
        <title>Scallop genome provides insights into evolution of bilaterian karyotype and development.</title>
        <authorList>
            <person name="Wang S."/>
            <person name="Zhang J."/>
            <person name="Jiao W."/>
            <person name="Li J."/>
            <person name="Xun X."/>
            <person name="Sun Y."/>
            <person name="Guo X."/>
            <person name="Huan P."/>
            <person name="Dong B."/>
            <person name="Zhang L."/>
            <person name="Hu X."/>
            <person name="Sun X."/>
            <person name="Wang J."/>
            <person name="Zhao C."/>
            <person name="Wang Y."/>
            <person name="Wang D."/>
            <person name="Huang X."/>
            <person name="Wang R."/>
            <person name="Lv J."/>
            <person name="Li Y."/>
            <person name="Zhang Z."/>
            <person name="Liu B."/>
            <person name="Lu W."/>
            <person name="Hui Y."/>
            <person name="Liang J."/>
            <person name="Zhou Z."/>
            <person name="Hou R."/>
            <person name="Li X."/>
            <person name="Liu Y."/>
            <person name="Li H."/>
            <person name="Ning X."/>
            <person name="Lin Y."/>
            <person name="Zhao L."/>
            <person name="Xing Q."/>
            <person name="Dou J."/>
            <person name="Li Y."/>
            <person name="Mao J."/>
            <person name="Guo H."/>
            <person name="Dou H."/>
            <person name="Li T."/>
            <person name="Mu C."/>
            <person name="Jiang W."/>
            <person name="Fu Q."/>
            <person name="Fu X."/>
            <person name="Miao Y."/>
            <person name="Liu J."/>
            <person name="Yu Q."/>
            <person name="Li R."/>
            <person name="Liao H."/>
            <person name="Li X."/>
            <person name="Kong Y."/>
            <person name="Jiang Z."/>
            <person name="Chourrout D."/>
            <person name="Li R."/>
            <person name="Bao Z."/>
        </authorList>
    </citation>
    <scope>NUCLEOTIDE SEQUENCE [LARGE SCALE GENOMIC DNA]</scope>
    <source>
        <strain evidence="8 9">PY_sf001</strain>
    </source>
</reference>
<dbReference type="OrthoDB" id="10037120at2759"/>
<evidence type="ECO:0000313" key="8">
    <source>
        <dbReference type="EMBL" id="OWF43843.1"/>
    </source>
</evidence>
<comment type="caution">
    <text evidence="8">The sequence shown here is derived from an EMBL/GenBank/DDBJ whole genome shotgun (WGS) entry which is preliminary data.</text>
</comment>
<dbReference type="EMBL" id="NEDP02004994">
    <property type="protein sequence ID" value="OWF43843.1"/>
    <property type="molecule type" value="Genomic_DNA"/>
</dbReference>
<dbReference type="GO" id="GO:0007165">
    <property type="term" value="P:signal transduction"/>
    <property type="evidence" value="ECO:0007669"/>
    <property type="project" value="InterPro"/>
</dbReference>
<dbReference type="SUPFAM" id="SSF52200">
    <property type="entry name" value="Toll/Interleukin receptor TIR domain"/>
    <property type="match status" value="3"/>
</dbReference>
<dbReference type="GO" id="GO:0038023">
    <property type="term" value="F:signaling receptor activity"/>
    <property type="evidence" value="ECO:0007669"/>
    <property type="project" value="TreeGrafter"/>
</dbReference>
<feature type="compositionally biased region" description="Polar residues" evidence="6">
    <location>
        <begin position="789"/>
        <end position="814"/>
    </location>
</feature>
<dbReference type="InterPro" id="IPR035897">
    <property type="entry name" value="Toll_tir_struct_dom_sf"/>
</dbReference>
<feature type="compositionally biased region" description="Polar residues" evidence="6">
    <location>
        <begin position="984"/>
        <end position="997"/>
    </location>
</feature>
<feature type="compositionally biased region" description="Polar residues" evidence="6">
    <location>
        <begin position="824"/>
        <end position="844"/>
    </location>
</feature>
<gene>
    <name evidence="8" type="ORF">KP79_PYT10170</name>
</gene>
<dbReference type="Gene3D" id="3.40.50.10140">
    <property type="entry name" value="Toll/interleukin-1 receptor homology (TIR) domain"/>
    <property type="match status" value="2"/>
</dbReference>
<dbReference type="SMART" id="SM00255">
    <property type="entry name" value="TIR"/>
    <property type="match status" value="2"/>
</dbReference>